<dbReference type="InterPro" id="IPR001188">
    <property type="entry name" value="Sperm_putr-bd"/>
</dbReference>
<dbReference type="GO" id="GO:0019808">
    <property type="term" value="F:polyamine binding"/>
    <property type="evidence" value="ECO:0007669"/>
    <property type="project" value="InterPro"/>
</dbReference>
<dbReference type="RefSeq" id="WP_048598130.1">
    <property type="nucleotide sequence ID" value="NZ_CBFHGK010000001.1"/>
</dbReference>
<gene>
    <name evidence="6" type="primary">potD</name>
    <name evidence="6" type="ORF">NIG5292_00765</name>
</gene>
<comment type="subcellular location">
    <subcellularLocation>
        <location evidence="1">Periplasm</location>
    </subcellularLocation>
</comment>
<keyword evidence="7" id="KW-1185">Reference proteome</keyword>
<dbReference type="EMBL" id="CVQV01000003">
    <property type="protein sequence ID" value="CRK74729.1"/>
    <property type="molecule type" value="Genomic_DNA"/>
</dbReference>
<evidence type="ECO:0000313" key="6">
    <source>
        <dbReference type="EMBL" id="CRK74729.1"/>
    </source>
</evidence>
<organism evidence="6 7">
    <name type="scientific">Nereida ignava</name>
    <dbReference type="NCBI Taxonomy" id="282199"/>
    <lineage>
        <taxon>Bacteria</taxon>
        <taxon>Pseudomonadati</taxon>
        <taxon>Pseudomonadota</taxon>
        <taxon>Alphaproteobacteria</taxon>
        <taxon>Rhodobacterales</taxon>
        <taxon>Roseobacteraceae</taxon>
        <taxon>Nereida</taxon>
    </lineage>
</organism>
<keyword evidence="2" id="KW-0813">Transport</keyword>
<evidence type="ECO:0000256" key="4">
    <source>
        <dbReference type="ARBA" id="ARBA00022764"/>
    </source>
</evidence>
<dbReference type="Pfam" id="PF13416">
    <property type="entry name" value="SBP_bac_8"/>
    <property type="match status" value="1"/>
</dbReference>
<keyword evidence="4" id="KW-0574">Periplasm</keyword>
<dbReference type="GO" id="GO:0042597">
    <property type="term" value="C:periplasmic space"/>
    <property type="evidence" value="ECO:0007669"/>
    <property type="project" value="UniProtKB-SubCell"/>
</dbReference>
<dbReference type="SUPFAM" id="SSF53850">
    <property type="entry name" value="Periplasmic binding protein-like II"/>
    <property type="match status" value="1"/>
</dbReference>
<name>A0A0U1NJM4_9RHOB</name>
<dbReference type="OrthoDB" id="9769319at2"/>
<dbReference type="InterPro" id="IPR006059">
    <property type="entry name" value="SBP"/>
</dbReference>
<proteinExistence type="predicted"/>
<dbReference type="PRINTS" id="PR00909">
    <property type="entry name" value="SPERMDNBNDNG"/>
</dbReference>
<reference evidence="6 7" key="1">
    <citation type="submission" date="2015-04" db="EMBL/GenBank/DDBJ databases">
        <authorList>
            <person name="Syromyatnikov M.Y."/>
            <person name="Popov V.N."/>
        </authorList>
    </citation>
    <scope>NUCLEOTIDE SEQUENCE [LARGE SCALE GENOMIC DNA]</scope>
    <source>
        <strain evidence="6 7">CECT 5292</strain>
    </source>
</reference>
<protein>
    <submittedName>
        <fullName evidence="6">Spermidine/putrescine-binding periplasmic protein</fullName>
    </submittedName>
</protein>
<evidence type="ECO:0000256" key="5">
    <source>
        <dbReference type="SAM" id="SignalP"/>
    </source>
</evidence>
<dbReference type="Gene3D" id="3.40.190.10">
    <property type="entry name" value="Periplasmic binding protein-like II"/>
    <property type="match status" value="2"/>
</dbReference>
<sequence length="346" mass="38068">MKRLLLTSAAALFATTAFAADPELIVFDWSGYEEEGFYPDYTAKHGDIPTFAFFGEEEEAFQKLRSGFRADVGHPCSQSVEKWRDAGLIEPWDISQIPAYANVDAAYKENPIFADDTGVYFIPADLGATAIAYNTEEVPAGDIESLQVFLDPKYAGRTSLPDNVDDAYSLAFLATGVTDWTTATPAQVDAASEWMRKAHANVRAYWADGAELAQLMATGEVLISWAWNETPVTMAADGAPIGYQREAKEGSSLWFCGYVNLQNGPGSEQKAHDFMNAWLQPEVTDYMVNEWGYGHGNAQAMADFDTTILDEVGMGKIDAPILRQLPLENAIREQMVASFEKIKAGF</sequence>
<keyword evidence="3 5" id="KW-0732">Signal</keyword>
<dbReference type="AlphaFoldDB" id="A0A0U1NJM4"/>
<dbReference type="Proteomes" id="UP000048949">
    <property type="component" value="Unassembled WGS sequence"/>
</dbReference>
<evidence type="ECO:0000313" key="7">
    <source>
        <dbReference type="Proteomes" id="UP000048949"/>
    </source>
</evidence>
<feature type="chain" id="PRO_5006712091" evidence="5">
    <location>
        <begin position="20"/>
        <end position="346"/>
    </location>
</feature>
<dbReference type="GO" id="GO:0015846">
    <property type="term" value="P:polyamine transport"/>
    <property type="evidence" value="ECO:0007669"/>
    <property type="project" value="InterPro"/>
</dbReference>
<dbReference type="PANTHER" id="PTHR30222:SF17">
    <property type="entry name" value="SPERMIDINE_PUTRESCINE-BINDING PERIPLASMIC PROTEIN"/>
    <property type="match status" value="1"/>
</dbReference>
<accession>A0A0U1NJM4</accession>
<dbReference type="PANTHER" id="PTHR30222">
    <property type="entry name" value="SPERMIDINE/PUTRESCINE-BINDING PERIPLASMIC PROTEIN"/>
    <property type="match status" value="1"/>
</dbReference>
<evidence type="ECO:0000256" key="1">
    <source>
        <dbReference type="ARBA" id="ARBA00004418"/>
    </source>
</evidence>
<evidence type="ECO:0000256" key="2">
    <source>
        <dbReference type="ARBA" id="ARBA00022448"/>
    </source>
</evidence>
<feature type="signal peptide" evidence="5">
    <location>
        <begin position="1"/>
        <end position="19"/>
    </location>
</feature>
<dbReference type="STRING" id="282199.GCA_001049735_00765"/>
<evidence type="ECO:0000256" key="3">
    <source>
        <dbReference type="ARBA" id="ARBA00022729"/>
    </source>
</evidence>